<protein>
    <submittedName>
        <fullName evidence="1">Uncharacterized protein</fullName>
    </submittedName>
</protein>
<dbReference type="Gramene" id="KQL17253">
    <property type="protein sequence ID" value="KQL17253"/>
    <property type="gene ID" value="SETIT_025407mg"/>
</dbReference>
<sequence>MNIGTLAKEQRTLVFEPITVLQLPAVLQSETCLPC</sequence>
<dbReference type="EMBL" id="AGNK02002131">
    <property type="status" value="NOT_ANNOTATED_CDS"/>
    <property type="molecule type" value="Genomic_DNA"/>
</dbReference>
<evidence type="ECO:0000313" key="2">
    <source>
        <dbReference type="Proteomes" id="UP000004995"/>
    </source>
</evidence>
<dbReference type="Proteomes" id="UP000004995">
    <property type="component" value="Unassembled WGS sequence"/>
</dbReference>
<accession>K3ZFQ5</accession>
<dbReference type="HOGENOM" id="CLU_3369339_0_0_1"/>
<name>K3ZFQ5_SETIT</name>
<dbReference type="AlphaFoldDB" id="K3ZFQ5"/>
<dbReference type="EnsemblPlants" id="KQL17253">
    <property type="protein sequence ID" value="KQL17253"/>
    <property type="gene ID" value="SETIT_025407mg"/>
</dbReference>
<dbReference type="InParanoid" id="K3ZFQ5"/>
<reference evidence="1" key="2">
    <citation type="submission" date="2018-08" db="UniProtKB">
        <authorList>
            <consortium name="EnsemblPlants"/>
        </authorList>
    </citation>
    <scope>IDENTIFICATION</scope>
    <source>
        <strain evidence="1">Yugu1</strain>
    </source>
</reference>
<evidence type="ECO:0000313" key="1">
    <source>
        <dbReference type="EnsemblPlants" id="KQL17253"/>
    </source>
</evidence>
<keyword evidence="2" id="KW-1185">Reference proteome</keyword>
<proteinExistence type="predicted"/>
<reference evidence="2" key="1">
    <citation type="journal article" date="2012" name="Nat. Biotechnol.">
        <title>Reference genome sequence of the model plant Setaria.</title>
        <authorList>
            <person name="Bennetzen J.L."/>
            <person name="Schmutz J."/>
            <person name="Wang H."/>
            <person name="Percifield R."/>
            <person name="Hawkins J."/>
            <person name="Pontaroli A.C."/>
            <person name="Estep M."/>
            <person name="Feng L."/>
            <person name="Vaughn J.N."/>
            <person name="Grimwood J."/>
            <person name="Jenkins J."/>
            <person name="Barry K."/>
            <person name="Lindquist E."/>
            <person name="Hellsten U."/>
            <person name="Deshpande S."/>
            <person name="Wang X."/>
            <person name="Wu X."/>
            <person name="Mitros T."/>
            <person name="Triplett J."/>
            <person name="Yang X."/>
            <person name="Ye C.Y."/>
            <person name="Mauro-Herrera M."/>
            <person name="Wang L."/>
            <person name="Li P."/>
            <person name="Sharma M."/>
            <person name="Sharma R."/>
            <person name="Ronald P.C."/>
            <person name="Panaud O."/>
            <person name="Kellogg E.A."/>
            <person name="Brutnell T.P."/>
            <person name="Doust A.N."/>
            <person name="Tuskan G.A."/>
            <person name="Rokhsar D."/>
            <person name="Devos K.M."/>
        </authorList>
    </citation>
    <scope>NUCLEOTIDE SEQUENCE [LARGE SCALE GENOMIC DNA]</scope>
    <source>
        <strain evidence="2">cv. Yugu1</strain>
    </source>
</reference>
<organism evidence="1 2">
    <name type="scientific">Setaria italica</name>
    <name type="common">Foxtail millet</name>
    <name type="synonym">Panicum italicum</name>
    <dbReference type="NCBI Taxonomy" id="4555"/>
    <lineage>
        <taxon>Eukaryota</taxon>
        <taxon>Viridiplantae</taxon>
        <taxon>Streptophyta</taxon>
        <taxon>Embryophyta</taxon>
        <taxon>Tracheophyta</taxon>
        <taxon>Spermatophyta</taxon>
        <taxon>Magnoliopsida</taxon>
        <taxon>Liliopsida</taxon>
        <taxon>Poales</taxon>
        <taxon>Poaceae</taxon>
        <taxon>PACMAD clade</taxon>
        <taxon>Panicoideae</taxon>
        <taxon>Panicodae</taxon>
        <taxon>Paniceae</taxon>
        <taxon>Cenchrinae</taxon>
        <taxon>Setaria</taxon>
    </lineage>
</organism>